<evidence type="ECO:0000313" key="3">
    <source>
        <dbReference type="Proteomes" id="UP001138802"/>
    </source>
</evidence>
<dbReference type="Pfam" id="PF05050">
    <property type="entry name" value="Methyltransf_21"/>
    <property type="match status" value="1"/>
</dbReference>
<evidence type="ECO:0000259" key="1">
    <source>
        <dbReference type="Pfam" id="PF05050"/>
    </source>
</evidence>
<dbReference type="SUPFAM" id="SSF53335">
    <property type="entry name" value="S-adenosyl-L-methionine-dependent methyltransferases"/>
    <property type="match status" value="1"/>
</dbReference>
<dbReference type="InterPro" id="IPR029063">
    <property type="entry name" value="SAM-dependent_MTases_sf"/>
</dbReference>
<dbReference type="NCBIfam" id="TIGR01444">
    <property type="entry name" value="fkbM_fam"/>
    <property type="match status" value="1"/>
</dbReference>
<accession>A0A9X0WIA2</accession>
<dbReference type="Gene3D" id="3.40.50.150">
    <property type="entry name" value="Vaccinia Virus protein VP39"/>
    <property type="match status" value="1"/>
</dbReference>
<dbReference type="InterPro" id="IPR053188">
    <property type="entry name" value="FkbM_Methyltransferase"/>
</dbReference>
<gene>
    <name evidence="2" type="ORF">CKO25_10495</name>
</gene>
<feature type="domain" description="Methyltransferase FkbM" evidence="1">
    <location>
        <begin position="50"/>
        <end position="218"/>
    </location>
</feature>
<proteinExistence type="predicted"/>
<dbReference type="EMBL" id="NRSD01000009">
    <property type="protein sequence ID" value="MBK1645073.1"/>
    <property type="molecule type" value="Genomic_DNA"/>
</dbReference>
<dbReference type="PANTHER" id="PTHR36973:SF4">
    <property type="entry name" value="NODULATION PROTEIN"/>
    <property type="match status" value="1"/>
</dbReference>
<evidence type="ECO:0000313" key="2">
    <source>
        <dbReference type="EMBL" id="MBK1645073.1"/>
    </source>
</evidence>
<dbReference type="InterPro" id="IPR006342">
    <property type="entry name" value="FkbM_mtfrase"/>
</dbReference>
<dbReference type="AlphaFoldDB" id="A0A9X0WIA2"/>
<sequence>MKEKLKRLVNGAFAPFGLRIISSPRDALTGRYLFEDLGKLIGSPSPIILDVGANSGQTIDALLDVFVSPKIYAFEPSSIIFRDLESKCYPENVQIYNYGLGARSEVRSFRNYRNSLLSSFLDLSASDQNPFRKTGLSRKEKVRIETVDSFLESQGIKQLNLLKIDTQGFEMEVLRGAGSSFKAGQINFVQLEMNFFSLYEGQATATELIAYLTEAGFVPVDFYEKAMRCNRMAWCTALFGHA</sequence>
<comment type="caution">
    <text evidence="2">The sequence shown here is derived from an EMBL/GenBank/DDBJ whole genome shotgun (WGS) entry which is preliminary data.</text>
</comment>
<name>A0A9X0WIA2_9GAMM</name>
<dbReference type="Proteomes" id="UP001138802">
    <property type="component" value="Unassembled WGS sequence"/>
</dbReference>
<dbReference type="GO" id="GO:0008171">
    <property type="term" value="F:O-methyltransferase activity"/>
    <property type="evidence" value="ECO:0007669"/>
    <property type="project" value="TreeGrafter"/>
</dbReference>
<organism evidence="2 3">
    <name type="scientific">Thiocapsa imhoffii</name>
    <dbReference type="NCBI Taxonomy" id="382777"/>
    <lineage>
        <taxon>Bacteria</taxon>
        <taxon>Pseudomonadati</taxon>
        <taxon>Pseudomonadota</taxon>
        <taxon>Gammaproteobacteria</taxon>
        <taxon>Chromatiales</taxon>
        <taxon>Chromatiaceae</taxon>
        <taxon>Thiocapsa</taxon>
    </lineage>
</organism>
<dbReference type="RefSeq" id="WP_200387880.1">
    <property type="nucleotide sequence ID" value="NZ_NRSD01000009.1"/>
</dbReference>
<keyword evidence="3" id="KW-1185">Reference proteome</keyword>
<protein>
    <recommendedName>
        <fullName evidence="1">Methyltransferase FkbM domain-containing protein</fullName>
    </recommendedName>
</protein>
<reference evidence="2 3" key="1">
    <citation type="journal article" date="2020" name="Microorganisms">
        <title>Osmotic Adaptation and Compatible Solute Biosynthesis of Phototrophic Bacteria as Revealed from Genome Analyses.</title>
        <authorList>
            <person name="Imhoff J.F."/>
            <person name="Rahn T."/>
            <person name="Kunzel S."/>
            <person name="Keller A."/>
            <person name="Neulinger S.C."/>
        </authorList>
    </citation>
    <scope>NUCLEOTIDE SEQUENCE [LARGE SCALE GENOMIC DNA]</scope>
    <source>
        <strain evidence="2 3">DSM 21303</strain>
    </source>
</reference>
<dbReference type="PANTHER" id="PTHR36973">
    <property type="entry name" value="SLL1456 PROTEIN-RELATED"/>
    <property type="match status" value="1"/>
</dbReference>